<keyword evidence="3" id="KW-1185">Reference proteome</keyword>
<evidence type="ECO:0000313" key="3">
    <source>
        <dbReference type="Proteomes" id="UP000193307"/>
    </source>
</evidence>
<sequence length="293" mass="33694">MKPEMKPCFDALANALHNVCNGRPVVLFLNHGNWGDSLIREGAEAFLNNYGFRYYMVKVFDVKKGKVSLQQVKERLSHSDPVAVFNGGGSYDPRYNRLPFLRQLALEFSSNVFLPASYPKGMSDGFPEDSIYYARDKGQSLNNVSEARFCHDMAFFINPNNTSSTRKVGAFMREDGERPKHTFIPLRNRDISKEGRAHTPVKRFLREISRYETIYTNRLHVCIGAALLGRRVHFFPNDYFKNEMVFEASMKPNYPNVIFERNYDQLAGISPDQHSFVYRFKNLKKKKGASGDT</sequence>
<dbReference type="InterPro" id="IPR007345">
    <property type="entry name" value="Polysacch_pyruvyl_Trfase"/>
</dbReference>
<dbReference type="EMBL" id="FWFW01000023">
    <property type="protein sequence ID" value="SLN70604.1"/>
    <property type="molecule type" value="Genomic_DNA"/>
</dbReference>
<dbReference type="RefSeq" id="WP_085850849.1">
    <property type="nucleotide sequence ID" value="NZ_FNZV01000026.1"/>
</dbReference>
<dbReference type="Proteomes" id="UP000193307">
    <property type="component" value="Unassembled WGS sequence"/>
</dbReference>
<reference evidence="2 3" key="1">
    <citation type="submission" date="2017-03" db="EMBL/GenBank/DDBJ databases">
        <authorList>
            <person name="Afonso C.L."/>
            <person name="Miller P.J."/>
            <person name="Scott M.A."/>
            <person name="Spackman E."/>
            <person name="Goraichik I."/>
            <person name="Dimitrov K.M."/>
            <person name="Suarez D.L."/>
            <person name="Swayne D.E."/>
        </authorList>
    </citation>
    <scope>NUCLEOTIDE SEQUENCE [LARGE SCALE GENOMIC DNA]</scope>
    <source>
        <strain evidence="2 3">CECT 7971</strain>
    </source>
</reference>
<dbReference type="STRING" id="658057.SAMN04488032_1265"/>
<dbReference type="OrthoDB" id="5242601at2"/>
<evidence type="ECO:0000313" key="2">
    <source>
        <dbReference type="EMBL" id="SLN70604.1"/>
    </source>
</evidence>
<accession>A0A1Y5TRU4</accession>
<evidence type="ECO:0000259" key="1">
    <source>
        <dbReference type="Pfam" id="PF04230"/>
    </source>
</evidence>
<feature type="domain" description="Polysaccharide pyruvyl transferase" evidence="1">
    <location>
        <begin position="33"/>
        <end position="239"/>
    </location>
</feature>
<dbReference type="GO" id="GO:0016740">
    <property type="term" value="F:transferase activity"/>
    <property type="evidence" value="ECO:0007669"/>
    <property type="project" value="UniProtKB-KW"/>
</dbReference>
<name>A0A1Y5TRU4_9RHOB</name>
<proteinExistence type="predicted"/>
<gene>
    <name evidence="2" type="ORF">PAM7971_03783</name>
</gene>
<dbReference type="Pfam" id="PF04230">
    <property type="entry name" value="PS_pyruv_trans"/>
    <property type="match status" value="1"/>
</dbReference>
<dbReference type="AlphaFoldDB" id="A0A1Y5TRU4"/>
<keyword evidence="2" id="KW-0808">Transferase</keyword>
<organism evidence="2 3">
    <name type="scientific">Pacificibacter marinus</name>
    <dbReference type="NCBI Taxonomy" id="658057"/>
    <lineage>
        <taxon>Bacteria</taxon>
        <taxon>Pseudomonadati</taxon>
        <taxon>Pseudomonadota</taxon>
        <taxon>Alphaproteobacteria</taxon>
        <taxon>Rhodobacterales</taxon>
        <taxon>Roseobacteraceae</taxon>
        <taxon>Pacificibacter</taxon>
    </lineage>
</organism>
<protein>
    <submittedName>
        <fullName evidence="2">Polysaccharide pyruvyl transferase</fullName>
    </submittedName>
</protein>